<evidence type="ECO:0000313" key="1">
    <source>
        <dbReference type="EMBL" id="KAL3385866.1"/>
    </source>
</evidence>
<evidence type="ECO:0000313" key="2">
    <source>
        <dbReference type="Proteomes" id="UP001627154"/>
    </source>
</evidence>
<dbReference type="AlphaFoldDB" id="A0ABD2VYP6"/>
<protein>
    <submittedName>
        <fullName evidence="1">Uncharacterized protein</fullName>
    </submittedName>
</protein>
<dbReference type="Proteomes" id="UP001627154">
    <property type="component" value="Unassembled WGS sequence"/>
</dbReference>
<proteinExistence type="predicted"/>
<gene>
    <name evidence="1" type="ORF">TKK_018594</name>
</gene>
<reference evidence="1 2" key="1">
    <citation type="journal article" date="2024" name="bioRxiv">
        <title>A reference genome for Trichogramma kaykai: A tiny desert-dwelling parasitoid wasp with competing sex-ratio distorters.</title>
        <authorList>
            <person name="Culotta J."/>
            <person name="Lindsey A.R."/>
        </authorList>
    </citation>
    <scope>NUCLEOTIDE SEQUENCE [LARGE SCALE GENOMIC DNA]</scope>
    <source>
        <strain evidence="1 2">KSX58</strain>
    </source>
</reference>
<sequence>MNRSVSEDFLDLDVSRTLYEDWEDREPLESNKLEDKYDKDGIGSHISELLNKDLKTNEALNKSEETPKSDFISLSDSSSLYEDLEVNRALVKSKSKIYKRNPGQIKIKQIKAKKNKCINIVQTRSRSARESDNSLNLRPPDVQISSGTINFVHVDIFIKIKYKKRKDKFEFSAVPNVGKNDF</sequence>
<organism evidence="1 2">
    <name type="scientific">Trichogramma kaykai</name>
    <dbReference type="NCBI Taxonomy" id="54128"/>
    <lineage>
        <taxon>Eukaryota</taxon>
        <taxon>Metazoa</taxon>
        <taxon>Ecdysozoa</taxon>
        <taxon>Arthropoda</taxon>
        <taxon>Hexapoda</taxon>
        <taxon>Insecta</taxon>
        <taxon>Pterygota</taxon>
        <taxon>Neoptera</taxon>
        <taxon>Endopterygota</taxon>
        <taxon>Hymenoptera</taxon>
        <taxon>Apocrita</taxon>
        <taxon>Proctotrupomorpha</taxon>
        <taxon>Chalcidoidea</taxon>
        <taxon>Trichogrammatidae</taxon>
        <taxon>Trichogramma</taxon>
    </lineage>
</organism>
<comment type="caution">
    <text evidence="1">The sequence shown here is derived from an EMBL/GenBank/DDBJ whole genome shotgun (WGS) entry which is preliminary data.</text>
</comment>
<dbReference type="EMBL" id="JBJJXI010000151">
    <property type="protein sequence ID" value="KAL3385866.1"/>
    <property type="molecule type" value="Genomic_DNA"/>
</dbReference>
<keyword evidence="2" id="KW-1185">Reference proteome</keyword>
<accession>A0ABD2VYP6</accession>
<name>A0ABD2VYP6_9HYME</name>